<dbReference type="InterPro" id="IPR051166">
    <property type="entry name" value="Threonine_Synthase"/>
</dbReference>
<gene>
    <name evidence="7" type="primary">thrC</name>
    <name evidence="7" type="ORF">GCM10007972_20630</name>
</gene>
<accession>A0ABQ2LEY9</accession>
<evidence type="ECO:0000256" key="5">
    <source>
        <dbReference type="NCBIfam" id="TIGR00260"/>
    </source>
</evidence>
<dbReference type="Pfam" id="PF24857">
    <property type="entry name" value="THR4_C"/>
    <property type="match status" value="1"/>
</dbReference>
<dbReference type="EMBL" id="BMOV01000007">
    <property type="protein sequence ID" value="GGO13935.1"/>
    <property type="molecule type" value="Genomic_DNA"/>
</dbReference>
<dbReference type="EC" id="4.2.3.1" evidence="5"/>
<reference evidence="8" key="1">
    <citation type="journal article" date="2019" name="Int. J. Syst. Evol. Microbiol.">
        <title>The Global Catalogue of Microorganisms (GCM) 10K type strain sequencing project: providing services to taxonomists for standard genome sequencing and annotation.</title>
        <authorList>
            <consortium name="The Broad Institute Genomics Platform"/>
            <consortium name="The Broad Institute Genome Sequencing Center for Infectious Disease"/>
            <person name="Wu L."/>
            <person name="Ma J."/>
        </authorList>
    </citation>
    <scope>NUCLEOTIDE SEQUENCE [LARGE SCALE GENOMIC DNA]</scope>
    <source>
        <strain evidence="8">JCM 17843</strain>
    </source>
</reference>
<dbReference type="InterPro" id="IPR029144">
    <property type="entry name" value="Thr_synth_N"/>
</dbReference>
<dbReference type="Gene3D" id="3.40.50.1100">
    <property type="match status" value="2"/>
</dbReference>
<evidence type="ECO:0000256" key="4">
    <source>
        <dbReference type="ARBA" id="ARBA00023239"/>
    </source>
</evidence>
<proteinExistence type="inferred from homology"/>
<evidence type="ECO:0000259" key="6">
    <source>
        <dbReference type="Pfam" id="PF14821"/>
    </source>
</evidence>
<name>A0ABQ2LEY9_9PROT</name>
<dbReference type="SUPFAM" id="SSF53686">
    <property type="entry name" value="Tryptophan synthase beta subunit-like PLP-dependent enzymes"/>
    <property type="match status" value="1"/>
</dbReference>
<dbReference type="Proteomes" id="UP000602381">
    <property type="component" value="Unassembled WGS sequence"/>
</dbReference>
<dbReference type="NCBIfam" id="TIGR00260">
    <property type="entry name" value="thrC"/>
    <property type="match status" value="1"/>
</dbReference>
<dbReference type="InterPro" id="IPR036052">
    <property type="entry name" value="TrpB-like_PALP_sf"/>
</dbReference>
<keyword evidence="3" id="KW-0663">Pyridoxal phosphate</keyword>
<dbReference type="InterPro" id="IPR037158">
    <property type="entry name" value="Thr_synth_N_sf"/>
</dbReference>
<evidence type="ECO:0000256" key="1">
    <source>
        <dbReference type="ARBA" id="ARBA00001933"/>
    </source>
</evidence>
<keyword evidence="8" id="KW-1185">Reference proteome</keyword>
<evidence type="ECO:0000313" key="8">
    <source>
        <dbReference type="Proteomes" id="UP000602381"/>
    </source>
</evidence>
<protein>
    <recommendedName>
        <fullName evidence="5">Threonine synthase</fullName>
        <ecNumber evidence="5">4.2.3.1</ecNumber>
    </recommendedName>
</protein>
<evidence type="ECO:0000256" key="3">
    <source>
        <dbReference type="ARBA" id="ARBA00022898"/>
    </source>
</evidence>
<comment type="similarity">
    <text evidence="2">Belongs to the threonine synthase family.</text>
</comment>
<comment type="cofactor">
    <cofactor evidence="1">
        <name>pyridoxal 5'-phosphate</name>
        <dbReference type="ChEBI" id="CHEBI:597326"/>
    </cofactor>
</comment>
<sequence>MRYTSTRADLDCGFSQVVASGLAPDGGLYLPTEWPRLSSADLAALASGSYGDTLQHVGALFADDEVSADSWGRIAEKALAGFRHPAIAPLNQLGPKQWLLELYHGPTLSFKDYGLQPLSQLLAELSAHSGKKLFILGATSGDTGSAAIAAFSGKPNTRIVILHPDGRVSPVQRRQMTTIDDEGVQNIALKGSFDDCQRIAKALLAERSAHKDQSVLSVNSINWGRLLFQTAYYVHMGARMGRPFAVSVPSGNFGNALSAIIAAKMGVPIKHLIVATNANDALSRIFSTGETDRGDVRHTLSPAMDIQIPSNLERLLYLLNGCDAARTAQQMETAATSGHLSLPEKWREALPLTLEAMSVDDETILSTIAETYVKTDRIIDPHTAVAVHAAHYAKHARELEIISISTAHPAKFPEAVERALGFAPPVPAPLRDLFEREERFDVVAPTLDAVRTAIG</sequence>
<dbReference type="CDD" id="cd01560">
    <property type="entry name" value="Thr-synth_2"/>
    <property type="match status" value="1"/>
</dbReference>
<dbReference type="PANTHER" id="PTHR42690:SF1">
    <property type="entry name" value="THREONINE SYNTHASE-LIKE 2"/>
    <property type="match status" value="1"/>
</dbReference>
<dbReference type="RefSeq" id="WP_188873883.1">
    <property type="nucleotide sequence ID" value="NZ_BMOV01000007.1"/>
</dbReference>
<dbReference type="PANTHER" id="PTHR42690">
    <property type="entry name" value="THREONINE SYNTHASE FAMILY MEMBER"/>
    <property type="match status" value="1"/>
</dbReference>
<evidence type="ECO:0000256" key="2">
    <source>
        <dbReference type="ARBA" id="ARBA00005517"/>
    </source>
</evidence>
<comment type="caution">
    <text evidence="7">The sequence shown here is derived from an EMBL/GenBank/DDBJ whole genome shotgun (WGS) entry which is preliminary data.</text>
</comment>
<dbReference type="Gene3D" id="3.90.1380.10">
    <property type="entry name" value="Threonine synthase, N-terminal domain"/>
    <property type="match status" value="1"/>
</dbReference>
<dbReference type="Pfam" id="PF14821">
    <property type="entry name" value="Thr_synth_N"/>
    <property type="match status" value="1"/>
</dbReference>
<dbReference type="InterPro" id="IPR004450">
    <property type="entry name" value="Thr_synthase-like"/>
</dbReference>
<evidence type="ECO:0000313" key="7">
    <source>
        <dbReference type="EMBL" id="GGO13935.1"/>
    </source>
</evidence>
<organism evidence="7 8">
    <name type="scientific">Iodidimonas muriae</name>
    <dbReference type="NCBI Taxonomy" id="261467"/>
    <lineage>
        <taxon>Bacteria</taxon>
        <taxon>Pseudomonadati</taxon>
        <taxon>Pseudomonadota</taxon>
        <taxon>Alphaproteobacteria</taxon>
        <taxon>Iodidimonadales</taxon>
        <taxon>Iodidimonadaceae</taxon>
        <taxon>Iodidimonas</taxon>
    </lineage>
</organism>
<keyword evidence="4" id="KW-0456">Lyase</keyword>
<feature type="domain" description="Threonine synthase N-terminal" evidence="6">
    <location>
        <begin position="2"/>
        <end position="78"/>
    </location>
</feature>